<reference evidence="3" key="1">
    <citation type="journal article" date="2020" name="New Phytol.">
        <title>Comparative genomics reveals dynamic genome evolution in host specialist ectomycorrhizal fungi.</title>
        <authorList>
            <person name="Lofgren L.A."/>
            <person name="Nguyen N.H."/>
            <person name="Vilgalys R."/>
            <person name="Ruytinx J."/>
            <person name="Liao H.L."/>
            <person name="Branco S."/>
            <person name="Kuo A."/>
            <person name="LaButti K."/>
            <person name="Lipzen A."/>
            <person name="Andreopoulos W."/>
            <person name="Pangilinan J."/>
            <person name="Riley R."/>
            <person name="Hundley H."/>
            <person name="Na H."/>
            <person name="Barry K."/>
            <person name="Grigoriev I.V."/>
            <person name="Stajich J.E."/>
            <person name="Kennedy P.G."/>
        </authorList>
    </citation>
    <scope>NUCLEOTIDE SEQUENCE</scope>
    <source>
        <strain evidence="3">MN1</strain>
    </source>
</reference>
<evidence type="ECO:0000313" key="3">
    <source>
        <dbReference type="EMBL" id="KAG1813531.1"/>
    </source>
</evidence>
<sequence>MSIYYAATLDVIGASEANGNCHRILTGAPLCQDVCGSLNTDLTLKEVLDSQGKATVAGHLDVCLCAKDVVTFVKSNVVAQKAVKLVGDHTKVETLISNMITSLPTASHCSYPDHASPVCSDSNPCNFECTDGYLPFPAERPTSCQCPDHLMECGGKCGHFKECPSEAPLSRRNNDPKCANGLTMCGVTTSTGQPWKCVDVKTDATTCGACVKAAPYGKAPINGVNCKEIEGVIPGTVTCGNGRCIVKDCAEGFSVSPASDTCIPVSKYAPTAPKQQNGAAIPSPSGSTKGPKVSRDERPAGSKHDAGAPPTPFGGLRFPRDVAGNIQQGASAVVGPVVDVAEHLTASGSAGPGGVVTNVKQGAEVVSPVLGVVEHTSGSFKATRGVGLPHGAGVSPNDVAKGVAAGHMGTPVGFHGVRGVAGGLIPGPGPHAGPHTEDVKL</sequence>
<feature type="region of interest" description="Disordered" evidence="1">
    <location>
        <begin position="273"/>
        <end position="320"/>
    </location>
</feature>
<gene>
    <name evidence="3" type="ORF">BJ212DRAFT_1588579</name>
</gene>
<accession>A0A9P7E7I1</accession>
<dbReference type="InterPro" id="IPR048661">
    <property type="entry name" value="CPL1-like"/>
</dbReference>
<dbReference type="Pfam" id="PF21671">
    <property type="entry name" value="CPL1-like"/>
    <property type="match status" value="1"/>
</dbReference>
<comment type="caution">
    <text evidence="3">The sequence shown here is derived from an EMBL/GenBank/DDBJ whole genome shotgun (WGS) entry which is preliminary data.</text>
</comment>
<dbReference type="AlphaFoldDB" id="A0A9P7E7I1"/>
<name>A0A9P7E7I1_9AGAM</name>
<dbReference type="GeneID" id="64636449"/>
<dbReference type="RefSeq" id="XP_041191292.1">
    <property type="nucleotide sequence ID" value="XM_041342433.1"/>
</dbReference>
<proteinExistence type="predicted"/>
<organism evidence="3 4">
    <name type="scientific">Suillus subaureus</name>
    <dbReference type="NCBI Taxonomy" id="48587"/>
    <lineage>
        <taxon>Eukaryota</taxon>
        <taxon>Fungi</taxon>
        <taxon>Dikarya</taxon>
        <taxon>Basidiomycota</taxon>
        <taxon>Agaricomycotina</taxon>
        <taxon>Agaricomycetes</taxon>
        <taxon>Agaricomycetidae</taxon>
        <taxon>Boletales</taxon>
        <taxon>Suillineae</taxon>
        <taxon>Suillaceae</taxon>
        <taxon>Suillus</taxon>
    </lineage>
</organism>
<dbReference type="EMBL" id="JABBWG010000023">
    <property type="protein sequence ID" value="KAG1813531.1"/>
    <property type="molecule type" value="Genomic_DNA"/>
</dbReference>
<protein>
    <recommendedName>
        <fullName evidence="2">Protein CPL1-like domain-containing protein</fullName>
    </recommendedName>
</protein>
<evidence type="ECO:0000259" key="2">
    <source>
        <dbReference type="Pfam" id="PF21671"/>
    </source>
</evidence>
<feature type="compositionally biased region" description="Basic and acidic residues" evidence="1">
    <location>
        <begin position="293"/>
        <end position="306"/>
    </location>
</feature>
<keyword evidence="4" id="KW-1185">Reference proteome</keyword>
<evidence type="ECO:0000256" key="1">
    <source>
        <dbReference type="SAM" id="MobiDB-lite"/>
    </source>
</evidence>
<feature type="compositionally biased region" description="Polar residues" evidence="1">
    <location>
        <begin position="273"/>
        <end position="288"/>
    </location>
</feature>
<dbReference type="OrthoDB" id="439917at2759"/>
<evidence type="ECO:0000313" key="4">
    <source>
        <dbReference type="Proteomes" id="UP000807769"/>
    </source>
</evidence>
<feature type="domain" description="Protein CPL1-like" evidence="2">
    <location>
        <begin position="195"/>
        <end position="263"/>
    </location>
</feature>
<dbReference type="Proteomes" id="UP000807769">
    <property type="component" value="Unassembled WGS sequence"/>
</dbReference>